<dbReference type="SUPFAM" id="SSF55729">
    <property type="entry name" value="Acyl-CoA N-acyltransferases (Nat)"/>
    <property type="match status" value="1"/>
</dbReference>
<reference evidence="2 3" key="2">
    <citation type="submission" date="2019-08" db="EMBL/GenBank/DDBJ databases">
        <title>Jejuicoccus antrihumi gen. nov., sp. nov., a new member of the family Dermacoccaceae isolated from a cave.</title>
        <authorList>
            <person name="Schumann P."/>
            <person name="Kim I.S."/>
        </authorList>
    </citation>
    <scope>NUCLEOTIDE SEQUENCE [LARGE SCALE GENOMIC DNA]</scope>
    <source>
        <strain evidence="2 3">C5-26</strain>
    </source>
</reference>
<dbReference type="EMBL" id="VCQV01000005">
    <property type="protein sequence ID" value="TWP37704.1"/>
    <property type="molecule type" value="Genomic_DNA"/>
</dbReference>
<organism evidence="2 3">
    <name type="scientific">Leekyejoonella antrihumi</name>
    <dbReference type="NCBI Taxonomy" id="1660198"/>
    <lineage>
        <taxon>Bacteria</taxon>
        <taxon>Bacillati</taxon>
        <taxon>Actinomycetota</taxon>
        <taxon>Actinomycetes</taxon>
        <taxon>Micrococcales</taxon>
        <taxon>Dermacoccaceae</taxon>
        <taxon>Leekyejoonella</taxon>
    </lineage>
</organism>
<keyword evidence="2" id="KW-0808">Transferase</keyword>
<comment type="caution">
    <text evidence="2">The sequence shown here is derived from an EMBL/GenBank/DDBJ whole genome shotgun (WGS) entry which is preliminary data.</text>
</comment>
<evidence type="ECO:0000313" key="3">
    <source>
        <dbReference type="Proteomes" id="UP000320244"/>
    </source>
</evidence>
<reference evidence="2 3" key="1">
    <citation type="submission" date="2019-05" db="EMBL/GenBank/DDBJ databases">
        <authorList>
            <person name="Lee S.D."/>
        </authorList>
    </citation>
    <scope>NUCLEOTIDE SEQUENCE [LARGE SCALE GENOMIC DNA]</scope>
    <source>
        <strain evidence="2 3">C5-26</strain>
    </source>
</reference>
<dbReference type="GO" id="GO:0016747">
    <property type="term" value="F:acyltransferase activity, transferring groups other than amino-acyl groups"/>
    <property type="evidence" value="ECO:0007669"/>
    <property type="project" value="InterPro"/>
</dbReference>
<dbReference type="AlphaFoldDB" id="A0A563E793"/>
<protein>
    <submittedName>
        <fullName evidence="2">GNAT family N-acetyltransferase</fullName>
    </submittedName>
</protein>
<dbReference type="Gene3D" id="3.40.630.30">
    <property type="match status" value="1"/>
</dbReference>
<feature type="domain" description="N-acetyltransferase" evidence="1">
    <location>
        <begin position="14"/>
        <end position="179"/>
    </location>
</feature>
<dbReference type="OrthoDB" id="275336at2"/>
<sequence>MTTWTLEMLQPPHGVVRELSPGTRIERAGGMTPEYARFLYGLVGGPWFWIDRLPWTRQAWESEIAAIGTEFLVAYGDGVPLGFIQIQPAGIEESSHAEIRYFGLVESAIGRGLGAALLEQGIAAAWTLHERHEIGVVRRVWVHTCSLDGPAALANYQARGLRICGEAVTEEDVPGSPLGAWRSSVGGHLDI</sequence>
<dbReference type="RefSeq" id="WP_146315771.1">
    <property type="nucleotide sequence ID" value="NZ_VCQV01000005.1"/>
</dbReference>
<name>A0A563E793_9MICO</name>
<proteinExistence type="predicted"/>
<dbReference type="Proteomes" id="UP000320244">
    <property type="component" value="Unassembled WGS sequence"/>
</dbReference>
<evidence type="ECO:0000313" key="2">
    <source>
        <dbReference type="EMBL" id="TWP37704.1"/>
    </source>
</evidence>
<dbReference type="InterPro" id="IPR016181">
    <property type="entry name" value="Acyl_CoA_acyltransferase"/>
</dbReference>
<dbReference type="PROSITE" id="PS51186">
    <property type="entry name" value="GNAT"/>
    <property type="match status" value="1"/>
</dbReference>
<accession>A0A563E793</accession>
<dbReference type="InterPro" id="IPR000182">
    <property type="entry name" value="GNAT_dom"/>
</dbReference>
<evidence type="ECO:0000259" key="1">
    <source>
        <dbReference type="PROSITE" id="PS51186"/>
    </source>
</evidence>
<gene>
    <name evidence="2" type="ORF">FGL98_05790</name>
</gene>
<dbReference type="Pfam" id="PF00583">
    <property type="entry name" value="Acetyltransf_1"/>
    <property type="match status" value="1"/>
</dbReference>
<dbReference type="CDD" id="cd04301">
    <property type="entry name" value="NAT_SF"/>
    <property type="match status" value="1"/>
</dbReference>
<keyword evidence="3" id="KW-1185">Reference proteome</keyword>